<sequence length="107" mass="12159">MDSFFKYHVFFCLNQRAPDADRPSCGNCNAEAMQEYAKRRVKALGLAGPGNVRINKAGCLDRCEQGPTVVVYPEGTWYTYIDESDIDEIVESHLRDGKVVERLKIDR</sequence>
<keyword evidence="2" id="KW-1185">Reference proteome</keyword>
<reference evidence="2" key="1">
    <citation type="submission" date="2017-04" db="EMBL/GenBank/DDBJ databases">
        <authorList>
            <person name="Varghese N."/>
            <person name="Submissions S."/>
        </authorList>
    </citation>
    <scope>NUCLEOTIDE SEQUENCE [LARGE SCALE GENOMIC DNA]</scope>
    <source>
        <strain evidence="2">Ballard 720</strain>
    </source>
</reference>
<dbReference type="AlphaFoldDB" id="A0A1X7ENV2"/>
<dbReference type="STRING" id="28094.SAMN06295900_10678"/>
<dbReference type="CDD" id="cd02980">
    <property type="entry name" value="TRX_Fd_family"/>
    <property type="match status" value="1"/>
</dbReference>
<organism evidence="1 2">
    <name type="scientific">Trinickia caryophylli</name>
    <name type="common">Paraburkholderia caryophylli</name>
    <dbReference type="NCBI Taxonomy" id="28094"/>
    <lineage>
        <taxon>Bacteria</taxon>
        <taxon>Pseudomonadati</taxon>
        <taxon>Pseudomonadota</taxon>
        <taxon>Betaproteobacteria</taxon>
        <taxon>Burkholderiales</taxon>
        <taxon>Burkholderiaceae</taxon>
        <taxon>Trinickia</taxon>
    </lineage>
</organism>
<dbReference type="SUPFAM" id="SSF52833">
    <property type="entry name" value="Thioredoxin-like"/>
    <property type="match status" value="1"/>
</dbReference>
<dbReference type="Proteomes" id="UP000192911">
    <property type="component" value="Unassembled WGS sequence"/>
</dbReference>
<gene>
    <name evidence="1" type="ORF">SAMN06295900_10678</name>
</gene>
<proteinExistence type="predicted"/>
<dbReference type="Gene3D" id="3.40.30.10">
    <property type="entry name" value="Glutaredoxin"/>
    <property type="match status" value="1"/>
</dbReference>
<dbReference type="RefSeq" id="WP_085227778.1">
    <property type="nucleotide sequence ID" value="NZ_BSQD01000006.1"/>
</dbReference>
<evidence type="ECO:0000313" key="2">
    <source>
        <dbReference type="Proteomes" id="UP000192911"/>
    </source>
</evidence>
<dbReference type="InterPro" id="IPR036249">
    <property type="entry name" value="Thioredoxin-like_sf"/>
</dbReference>
<dbReference type="EMBL" id="FXAH01000006">
    <property type="protein sequence ID" value="SMF37221.1"/>
    <property type="molecule type" value="Genomic_DNA"/>
</dbReference>
<name>A0A1X7ENV2_TRICW</name>
<accession>A0A1X7ENV2</accession>
<evidence type="ECO:0000313" key="1">
    <source>
        <dbReference type="EMBL" id="SMF37221.1"/>
    </source>
</evidence>
<protein>
    <submittedName>
        <fullName evidence="1">(2Fe-2S) ferredoxin</fullName>
    </submittedName>
</protein>
<dbReference type="GeneID" id="95550459"/>
<dbReference type="OrthoDB" id="9800597at2"/>